<protein>
    <recommendedName>
        <fullName evidence="3">Glycosyltransferase</fullName>
    </recommendedName>
</protein>
<evidence type="ECO:0000313" key="2">
    <source>
        <dbReference type="Proteomes" id="UP001415169"/>
    </source>
</evidence>
<name>A0ABP7ZN79_9MICO</name>
<evidence type="ECO:0000313" key="1">
    <source>
        <dbReference type="EMBL" id="GAA4165582.1"/>
    </source>
</evidence>
<accession>A0ABP7ZN79</accession>
<reference evidence="1" key="2">
    <citation type="submission" date="2023-12" db="EMBL/GenBank/DDBJ databases">
        <authorList>
            <person name="Sun Q."/>
            <person name="Inoue M."/>
        </authorList>
    </citation>
    <scope>NUCLEOTIDE SEQUENCE</scope>
    <source>
        <strain evidence="1">JCM 17590</strain>
    </source>
</reference>
<dbReference type="EMBL" id="BAABBV010000002">
    <property type="protein sequence ID" value="GAA4165582.1"/>
    <property type="molecule type" value="Genomic_DNA"/>
</dbReference>
<dbReference type="RefSeq" id="WP_344792601.1">
    <property type="nucleotide sequence ID" value="NZ_BAABBV010000002.1"/>
</dbReference>
<keyword evidence="2" id="KW-1185">Reference proteome</keyword>
<reference evidence="1" key="1">
    <citation type="journal article" date="2014" name="Int. J. Syst. Evol. Microbiol.">
        <title>Complete genome of a new Firmicutes species belonging to the dominant human colonic microbiota ('Ruminococcus bicirculans') reveals two chromosomes and a selective capacity to utilize plant glucans.</title>
        <authorList>
            <consortium name="NISC Comparative Sequencing Program"/>
            <person name="Wegmann U."/>
            <person name="Louis P."/>
            <person name="Goesmann A."/>
            <person name="Henrissat B."/>
            <person name="Duncan S.H."/>
            <person name="Flint H.J."/>
        </authorList>
    </citation>
    <scope>NUCLEOTIDE SEQUENCE</scope>
    <source>
        <strain evidence="1">JCM 17590</strain>
    </source>
</reference>
<proteinExistence type="predicted"/>
<sequence>MTVRSALGGTARRATALLPDAAVARIFPRRFSWSPDALSTPVAPGTPIRLFVGPVNSAGQGYAWARAAERHLEGVGAVDLAIETAGSRKFGYDSDQSVPEMAFAFANQWRRRQRTALVEGFTHLLLESGRFAYGSVPGSTPQRVAAGLVADGLTVALVWHGSDIRLPSAHAELEADSPFGADGGYPAVSVEILERNAAQHREFARTSGLPSFVSTPGLLDVPGSQWLPVAIDPELWAGGGEPLRRAVPVVAFAPSNSPMKGSAGIDEELGALAAAGIIDYRRIASVPWQQMPSVYRDADIVLDQFRLGDYGVAACEAMAAGRVVVGHVSEAVRSHVLATTGRELPIVEARLDAVADVVRDIARDPDRYRALSAAGPSFVREVHDGARSARALAPFLGTDIKEP</sequence>
<organism evidence="1 2">
    <name type="scientific">Gryllotalpicola daejeonensis</name>
    <dbReference type="NCBI Taxonomy" id="993087"/>
    <lineage>
        <taxon>Bacteria</taxon>
        <taxon>Bacillati</taxon>
        <taxon>Actinomycetota</taxon>
        <taxon>Actinomycetes</taxon>
        <taxon>Micrococcales</taxon>
        <taxon>Microbacteriaceae</taxon>
        <taxon>Gryllotalpicola</taxon>
    </lineage>
</organism>
<dbReference type="Proteomes" id="UP001415169">
    <property type="component" value="Unassembled WGS sequence"/>
</dbReference>
<comment type="caution">
    <text evidence="1">The sequence shown here is derived from an EMBL/GenBank/DDBJ whole genome shotgun (WGS) entry which is preliminary data.</text>
</comment>
<evidence type="ECO:0008006" key="3">
    <source>
        <dbReference type="Google" id="ProtNLM"/>
    </source>
</evidence>
<dbReference type="SUPFAM" id="SSF53756">
    <property type="entry name" value="UDP-Glycosyltransferase/glycogen phosphorylase"/>
    <property type="match status" value="1"/>
</dbReference>
<dbReference type="Gene3D" id="3.40.50.2000">
    <property type="entry name" value="Glycogen Phosphorylase B"/>
    <property type="match status" value="1"/>
</dbReference>
<gene>
    <name evidence="1" type="ORF">GCM10022286_29030</name>
</gene>